<proteinExistence type="predicted"/>
<feature type="region of interest" description="Disordered" evidence="4">
    <location>
        <begin position="55"/>
        <end position="105"/>
    </location>
</feature>
<keyword evidence="1" id="KW-0240">DNA-directed RNA polymerase</keyword>
<evidence type="ECO:0000256" key="2">
    <source>
        <dbReference type="ARBA" id="ARBA00022553"/>
    </source>
</evidence>
<dbReference type="InterPro" id="IPR036898">
    <property type="entry name" value="RNA_pol_Rpb7-like_N_sf"/>
</dbReference>
<dbReference type="GO" id="GO:0055029">
    <property type="term" value="C:nuclear DNA-directed RNA polymerase complex"/>
    <property type="evidence" value="ECO:0007669"/>
    <property type="project" value="UniProtKB-ARBA"/>
</dbReference>
<feature type="region of interest" description="Disordered" evidence="4">
    <location>
        <begin position="184"/>
        <end position="203"/>
    </location>
</feature>
<dbReference type="GO" id="GO:0006351">
    <property type="term" value="P:DNA-templated transcription"/>
    <property type="evidence" value="ECO:0007669"/>
    <property type="project" value="InterPro"/>
</dbReference>
<dbReference type="AlphaFoldDB" id="A0A1Y1YGF5"/>
<dbReference type="InterPro" id="IPR041178">
    <property type="entry name" value="RPA43_OB"/>
</dbReference>
<evidence type="ECO:0000259" key="5">
    <source>
        <dbReference type="Pfam" id="PF03876"/>
    </source>
</evidence>
<feature type="non-terminal residue" evidence="7">
    <location>
        <position position="265"/>
    </location>
</feature>
<keyword evidence="3" id="KW-0804">Transcription</keyword>
<feature type="compositionally biased region" description="Basic residues" evidence="4">
    <location>
        <begin position="70"/>
        <end position="81"/>
    </location>
</feature>
<evidence type="ECO:0000256" key="3">
    <source>
        <dbReference type="ARBA" id="ARBA00023163"/>
    </source>
</evidence>
<dbReference type="Proteomes" id="UP000193144">
    <property type="component" value="Unassembled WGS sequence"/>
</dbReference>
<name>A0A1Y1YGF5_9PLEO</name>
<evidence type="ECO:0000313" key="7">
    <source>
        <dbReference type="EMBL" id="ORX97049.1"/>
    </source>
</evidence>
<keyword evidence="2" id="KW-0597">Phosphoprotein</keyword>
<feature type="region of interest" description="Disordered" evidence="4">
    <location>
        <begin position="228"/>
        <end position="265"/>
    </location>
</feature>
<feature type="domain" description="RPA43 OB" evidence="6">
    <location>
        <begin position="132"/>
        <end position="241"/>
    </location>
</feature>
<keyword evidence="8" id="KW-1185">Reference proteome</keyword>
<feature type="non-terminal residue" evidence="7">
    <location>
        <position position="1"/>
    </location>
</feature>
<evidence type="ECO:0000313" key="8">
    <source>
        <dbReference type="Proteomes" id="UP000193144"/>
    </source>
</evidence>
<sequence length="265" mass="29364">ALFHEERIVQYVSLPPASLSTPLPSLCASLFSPLLLTYFPPARGIVLAYRDVELSSEPPSPASSQDAQPSRKRKRATHSHSHSTSSKSKSKSKSKSRAEDENEEGKPLLCAIHDEYSSPFLWASASFLIFRPVAHAIIPCHIVHQFSSHVALSYLNSFPVSVLKTQVPKSWTWNTYSNTSTSHTNKYNGTQEGGSEGEGYWTDSDGMPIPNVLEIRIRDFEVKSGGGRAGKGHFGIEGSLINREEELAREQARDKEGRRERRAGK</sequence>
<feature type="compositionally biased region" description="Basic and acidic residues" evidence="4">
    <location>
        <begin position="242"/>
        <end position="259"/>
    </location>
</feature>
<comment type="caution">
    <text evidence="7">The sequence shown here is derived from an EMBL/GenBank/DDBJ whole genome shotgun (WGS) entry which is preliminary data.</text>
</comment>
<dbReference type="STRING" id="1231657.A0A1Y1YGF5"/>
<evidence type="ECO:0000259" key="6">
    <source>
        <dbReference type="Pfam" id="PF17875"/>
    </source>
</evidence>
<gene>
    <name evidence="7" type="ORF">BCR34DRAFT_452816</name>
</gene>
<feature type="domain" description="RNA polymerase Rpb7-like N-terminal" evidence="5">
    <location>
        <begin position="11"/>
        <end position="57"/>
    </location>
</feature>
<dbReference type="Gene3D" id="2.40.50.1060">
    <property type="match status" value="1"/>
</dbReference>
<evidence type="ECO:0008006" key="9">
    <source>
        <dbReference type="Google" id="ProtNLM"/>
    </source>
</evidence>
<evidence type="ECO:0000256" key="1">
    <source>
        <dbReference type="ARBA" id="ARBA00022478"/>
    </source>
</evidence>
<dbReference type="Gene3D" id="3.30.1490.120">
    <property type="entry name" value="RNA polymerase Rpb7-like, N-terminal domain"/>
    <property type="match status" value="1"/>
</dbReference>
<organism evidence="7 8">
    <name type="scientific">Clohesyomyces aquaticus</name>
    <dbReference type="NCBI Taxonomy" id="1231657"/>
    <lineage>
        <taxon>Eukaryota</taxon>
        <taxon>Fungi</taxon>
        <taxon>Dikarya</taxon>
        <taxon>Ascomycota</taxon>
        <taxon>Pezizomycotina</taxon>
        <taxon>Dothideomycetes</taxon>
        <taxon>Pleosporomycetidae</taxon>
        <taxon>Pleosporales</taxon>
        <taxon>Lindgomycetaceae</taxon>
        <taxon>Clohesyomyces</taxon>
    </lineage>
</organism>
<dbReference type="Pfam" id="PF17875">
    <property type="entry name" value="RPA43_OB"/>
    <property type="match status" value="1"/>
</dbReference>
<protein>
    <recommendedName>
        <fullName evidence="9">RPA43 OB domain-containing protein</fullName>
    </recommendedName>
</protein>
<dbReference type="Pfam" id="PF03876">
    <property type="entry name" value="SHS2_Rpb7-N"/>
    <property type="match status" value="1"/>
</dbReference>
<dbReference type="InterPro" id="IPR005576">
    <property type="entry name" value="Rpb7-like_N"/>
</dbReference>
<evidence type="ECO:0000256" key="4">
    <source>
        <dbReference type="SAM" id="MobiDB-lite"/>
    </source>
</evidence>
<accession>A0A1Y1YGF5</accession>
<dbReference type="EMBL" id="MCFA01000242">
    <property type="protein sequence ID" value="ORX97049.1"/>
    <property type="molecule type" value="Genomic_DNA"/>
</dbReference>
<dbReference type="OrthoDB" id="10250504at2759"/>
<reference evidence="7 8" key="1">
    <citation type="submission" date="2016-07" db="EMBL/GenBank/DDBJ databases">
        <title>Pervasive Adenine N6-methylation of Active Genes in Fungi.</title>
        <authorList>
            <consortium name="DOE Joint Genome Institute"/>
            <person name="Mondo S.J."/>
            <person name="Dannebaum R.O."/>
            <person name="Kuo R.C."/>
            <person name="Labutti K."/>
            <person name="Haridas S."/>
            <person name="Kuo A."/>
            <person name="Salamov A."/>
            <person name="Ahrendt S.R."/>
            <person name="Lipzen A."/>
            <person name="Sullivan W."/>
            <person name="Andreopoulos W.B."/>
            <person name="Clum A."/>
            <person name="Lindquist E."/>
            <person name="Daum C."/>
            <person name="Ramamoorthy G.K."/>
            <person name="Gryganskyi A."/>
            <person name="Culley D."/>
            <person name="Magnuson J.K."/>
            <person name="James T.Y."/>
            <person name="O'Malley M.A."/>
            <person name="Stajich J.E."/>
            <person name="Spatafora J.W."/>
            <person name="Visel A."/>
            <person name="Grigoriev I.V."/>
        </authorList>
    </citation>
    <scope>NUCLEOTIDE SEQUENCE [LARGE SCALE GENOMIC DNA]</scope>
    <source>
        <strain evidence="7 8">CBS 115471</strain>
    </source>
</reference>